<dbReference type="Gene3D" id="3.30.70.100">
    <property type="match status" value="1"/>
</dbReference>
<proteinExistence type="predicted"/>
<dbReference type="Proteomes" id="UP000031271">
    <property type="component" value="Chromosome"/>
</dbReference>
<dbReference type="InterPro" id="IPR010753">
    <property type="entry name" value="DUF1330"/>
</dbReference>
<dbReference type="PANTHER" id="PTHR40257:SF1">
    <property type="entry name" value="DUF1330 DOMAIN-CONTAINING PROTEIN"/>
    <property type="match status" value="1"/>
</dbReference>
<dbReference type="KEGG" id="pbm:CL52_01305"/>
<dbReference type="SUPFAM" id="SSF54909">
    <property type="entry name" value="Dimeric alpha+beta barrel"/>
    <property type="match status" value="1"/>
</dbReference>
<reference evidence="2 4" key="3">
    <citation type="journal article" name="Genome Announc.">
        <title>Complete Genome Sequence of Pseudomonas balearica DSM 6083T.</title>
        <authorList>
            <person name="Bennasar-Figueras A."/>
            <person name="Salva-Serra F."/>
            <person name="Jaen-Luchoro D."/>
            <person name="Segui C."/>
            <person name="Aliaga F."/>
            <person name="Busquets A."/>
            <person name="Gomila M."/>
            <person name="Moore E.R."/>
            <person name="Lalucat J."/>
        </authorList>
    </citation>
    <scope>NUCLEOTIDE SEQUENCE [LARGE SCALE GENOMIC DNA]</scope>
    <source>
        <strain evidence="4">DSM 6083</strain>
        <strain evidence="2">DSM6083</strain>
    </source>
</reference>
<evidence type="ECO:0000313" key="5">
    <source>
        <dbReference type="Proteomes" id="UP000182276"/>
    </source>
</evidence>
<keyword evidence="5" id="KW-1185">Reference proteome</keyword>
<evidence type="ECO:0000313" key="3">
    <source>
        <dbReference type="EMBL" id="SDL95594.1"/>
    </source>
</evidence>
<sequence>MPSLNPSAQQLAHYAEAMPAGTPVLMLNLLRYHAEANYPSGSAHAACSGREAYARYSRTALAKVKAAGGEVTLMAQAHAALIAPADEQWDDILLVSYPSREAFLAMLADEEYRAATVHRTAALADSRLIGATRR</sequence>
<protein>
    <submittedName>
        <fullName evidence="3">Uncharacterized conserved protein, DUF1330 family</fullName>
    </submittedName>
</protein>
<name>A0A8D3XY33_9GAMM</name>
<accession>A0A8D3XY33</accession>
<dbReference type="EMBL" id="FNHO01000001">
    <property type="protein sequence ID" value="SDL95594.1"/>
    <property type="molecule type" value="Genomic_DNA"/>
</dbReference>
<dbReference type="AlphaFoldDB" id="A0A8D3XY33"/>
<dbReference type="Pfam" id="PF07045">
    <property type="entry name" value="DUF1330"/>
    <property type="match status" value="1"/>
</dbReference>
<feature type="domain" description="DUF1330" evidence="1">
    <location>
        <begin position="47"/>
        <end position="123"/>
    </location>
</feature>
<evidence type="ECO:0000259" key="1">
    <source>
        <dbReference type="Pfam" id="PF07045"/>
    </source>
</evidence>
<dbReference type="GeneID" id="77258564"/>
<evidence type="ECO:0000313" key="2">
    <source>
        <dbReference type="EMBL" id="AJE13744.1"/>
    </source>
</evidence>
<dbReference type="Proteomes" id="UP000182276">
    <property type="component" value="Unassembled WGS sequence"/>
</dbReference>
<dbReference type="EMBL" id="CP007511">
    <property type="protein sequence ID" value="AJE13744.1"/>
    <property type="molecule type" value="Genomic_DNA"/>
</dbReference>
<evidence type="ECO:0000313" key="4">
    <source>
        <dbReference type="Proteomes" id="UP000031271"/>
    </source>
</evidence>
<dbReference type="RefSeq" id="WP_041108704.1">
    <property type="nucleotide sequence ID" value="NZ_CP007511.1"/>
</dbReference>
<dbReference type="PANTHER" id="PTHR40257">
    <property type="match status" value="1"/>
</dbReference>
<gene>
    <name evidence="2" type="ORF">CL52_01305</name>
    <name evidence="3" type="ORF">SAMN05660875_101270</name>
</gene>
<dbReference type="InterPro" id="IPR011008">
    <property type="entry name" value="Dimeric_a/b-barrel"/>
</dbReference>
<reference evidence="3 5" key="2">
    <citation type="submission" date="2016-10" db="EMBL/GenBank/DDBJ databases">
        <authorList>
            <person name="Varghese N."/>
            <person name="Submissions S."/>
        </authorList>
    </citation>
    <scope>NUCLEOTIDE SEQUENCE [LARGE SCALE GENOMIC DNA]</scope>
    <source>
        <strain evidence="3 5">DSM 6083</strain>
    </source>
</reference>
<reference evidence="4" key="1">
    <citation type="submission" date="2014-03" db="EMBL/GenBank/DDBJ databases">
        <title>Complete genome of Pseudomonas balearica DSM 6083T, a sewage water isolate from an enrichment with 2-methylnaphthalene.</title>
        <authorList>
            <person name="Salva-Serra F."/>
            <person name="Jaen-Luchoro D."/>
            <person name="Busquets A."/>
            <person name="Pena A."/>
            <person name="Gomila M."/>
            <person name="Bosch R."/>
            <person name="Nogales B."/>
            <person name="Garcia-Valdes E."/>
            <person name="Lalucat J."/>
            <person name="Bennasar A."/>
        </authorList>
    </citation>
    <scope>NUCLEOTIDE SEQUENCE [LARGE SCALE GENOMIC DNA]</scope>
    <source>
        <strain evidence="4">DSM 6083</strain>
    </source>
</reference>
<organism evidence="2 4">
    <name type="scientific">Stutzerimonas balearica DSM 6083</name>
    <dbReference type="NCBI Taxonomy" id="1123016"/>
    <lineage>
        <taxon>Bacteria</taxon>
        <taxon>Pseudomonadati</taxon>
        <taxon>Pseudomonadota</taxon>
        <taxon>Gammaproteobacteria</taxon>
        <taxon>Pseudomonadales</taxon>
        <taxon>Pseudomonadaceae</taxon>
        <taxon>Stutzerimonas</taxon>
    </lineage>
</organism>